<accession>A0A9X6ST79</accession>
<organism evidence="1 2">
    <name type="scientific">Bacillus cereus</name>
    <dbReference type="NCBI Taxonomy" id="1396"/>
    <lineage>
        <taxon>Bacteria</taxon>
        <taxon>Bacillati</taxon>
        <taxon>Bacillota</taxon>
        <taxon>Bacilli</taxon>
        <taxon>Bacillales</taxon>
        <taxon>Bacillaceae</taxon>
        <taxon>Bacillus</taxon>
        <taxon>Bacillus cereus group</taxon>
    </lineage>
</organism>
<comment type="caution">
    <text evidence="1">The sequence shown here is derived from an EMBL/GenBank/DDBJ whole genome shotgun (WGS) entry which is preliminary data.</text>
</comment>
<dbReference type="AlphaFoldDB" id="A0A9X6ST79"/>
<keyword evidence="1" id="KW-0067">ATP-binding</keyword>
<keyword evidence="1" id="KW-0378">Hydrolase</keyword>
<dbReference type="GO" id="GO:0004386">
    <property type="term" value="F:helicase activity"/>
    <property type="evidence" value="ECO:0007669"/>
    <property type="project" value="UniProtKB-KW"/>
</dbReference>
<reference evidence="1 2" key="1">
    <citation type="submission" date="2017-09" db="EMBL/GenBank/DDBJ databases">
        <title>Large-scale bioinformatics analysis of Bacillus genomes uncovers conserved roles of natural products in bacterial physiology.</title>
        <authorList>
            <consortium name="Agbiome Team Llc"/>
            <person name="Bleich R.M."/>
            <person name="Grubbs K.J."/>
            <person name="Santa Maria K.C."/>
            <person name="Allen S.E."/>
            <person name="Farag S."/>
            <person name="Shank E.A."/>
            <person name="Bowers A."/>
        </authorList>
    </citation>
    <scope>NUCLEOTIDE SEQUENCE [LARGE SCALE GENOMIC DNA]</scope>
    <source>
        <strain evidence="1 2">AFS092789</strain>
    </source>
</reference>
<keyword evidence="1" id="KW-0347">Helicase</keyword>
<keyword evidence="1" id="KW-0547">Nucleotide-binding</keyword>
<proteinExistence type="predicted"/>
<dbReference type="EMBL" id="NVMX01000132">
    <property type="protein sequence ID" value="PDZ94692.1"/>
    <property type="molecule type" value="Genomic_DNA"/>
</dbReference>
<protein>
    <submittedName>
        <fullName evidence="1">RNA helicase</fullName>
    </submittedName>
</protein>
<gene>
    <name evidence="1" type="ORF">CON36_32415</name>
</gene>
<evidence type="ECO:0000313" key="2">
    <source>
        <dbReference type="Proteomes" id="UP000219922"/>
    </source>
</evidence>
<dbReference type="Proteomes" id="UP000219922">
    <property type="component" value="Unassembled WGS sequence"/>
</dbReference>
<evidence type="ECO:0000313" key="1">
    <source>
        <dbReference type="EMBL" id="PDZ94692.1"/>
    </source>
</evidence>
<name>A0A9X6ST79_BACCE</name>
<sequence>MMNLTYYIERMFNEFEEFYQYKKDSISEDEIYARQLCEYFVKSGKQYQLKSTEMNGEEEILVLEEMGEVTTFSNEKNYSGLGLNIEFRLYNAFGDMNLLSVKHMNSHWEVIRYLLKDVVDVPNRGQMLRDSSELDEDRQVYVIYVTELPS</sequence>